<name>A0A6G0JHJ8_9STRA</name>
<reference evidence="1 2" key="1">
    <citation type="submission" date="2018-09" db="EMBL/GenBank/DDBJ databases">
        <title>Genomic investigation of the strawberry pathogen Phytophthora fragariae indicates pathogenicity is determined by transcriptional variation in three key races.</title>
        <authorList>
            <person name="Adams T.M."/>
            <person name="Armitage A.D."/>
            <person name="Sobczyk M.K."/>
            <person name="Bates H.J."/>
            <person name="Dunwell J.M."/>
            <person name="Nellist C.F."/>
            <person name="Harrison R.J."/>
        </authorList>
    </citation>
    <scope>NUCLEOTIDE SEQUENCE [LARGE SCALE GENOMIC DNA]</scope>
    <source>
        <strain evidence="1 2">ONT-3</strain>
    </source>
</reference>
<protein>
    <submittedName>
        <fullName evidence="1">Uncharacterized protein</fullName>
    </submittedName>
</protein>
<organism evidence="1 2">
    <name type="scientific">Phytophthora fragariae</name>
    <dbReference type="NCBI Taxonomy" id="53985"/>
    <lineage>
        <taxon>Eukaryota</taxon>
        <taxon>Sar</taxon>
        <taxon>Stramenopiles</taxon>
        <taxon>Oomycota</taxon>
        <taxon>Peronosporomycetes</taxon>
        <taxon>Peronosporales</taxon>
        <taxon>Peronosporaceae</taxon>
        <taxon>Phytophthora</taxon>
    </lineage>
</organism>
<accession>A0A6G0JHJ8</accession>
<comment type="caution">
    <text evidence="1">The sequence shown here is derived from an EMBL/GenBank/DDBJ whole genome shotgun (WGS) entry which is preliminary data.</text>
</comment>
<dbReference type="AlphaFoldDB" id="A0A6G0JHJ8"/>
<dbReference type="EMBL" id="QXFX01007057">
    <property type="protein sequence ID" value="KAE9057449.1"/>
    <property type="molecule type" value="Genomic_DNA"/>
</dbReference>
<proteinExistence type="predicted"/>
<evidence type="ECO:0000313" key="2">
    <source>
        <dbReference type="Proteomes" id="UP000488956"/>
    </source>
</evidence>
<sequence length="160" mass="17675">MPTSALGCQALLPGSRYTVHGLPKVTMPAMSGHLPVRTSMGDIRLGLALHALRLSTYAAYSTAYPQNFNGSPLANSMQRAMFRIVLCIRSALPFEAWLLASLTCRRTLVARQKSSTFMYSPPPSVRSTCMRQLYSFSKKTRKCSNFFVASTLFLARNALT</sequence>
<gene>
    <name evidence="1" type="ORF">PF010_g31379</name>
</gene>
<dbReference type="Proteomes" id="UP000488956">
    <property type="component" value="Unassembled WGS sequence"/>
</dbReference>
<evidence type="ECO:0000313" key="1">
    <source>
        <dbReference type="EMBL" id="KAE9057449.1"/>
    </source>
</evidence>